<reference evidence="4 5" key="1">
    <citation type="submission" date="2019-11" db="EMBL/GenBank/DDBJ databases">
        <title>Comparative genomics of hydrocarbon-degrading Desulfosarcina strains.</title>
        <authorList>
            <person name="Watanabe M."/>
            <person name="Kojima H."/>
            <person name="Fukui M."/>
        </authorList>
    </citation>
    <scope>NUCLEOTIDE SEQUENCE [LARGE SCALE GENOMIC DNA]</scope>
    <source>
        <strain evidence="4 5">PP31</strain>
    </source>
</reference>
<evidence type="ECO:0000313" key="4">
    <source>
        <dbReference type="EMBL" id="BBO76253.1"/>
    </source>
</evidence>
<feature type="domain" description="Helicase ATP-binding" evidence="2">
    <location>
        <begin position="435"/>
        <end position="604"/>
    </location>
</feature>
<dbReference type="PANTHER" id="PTHR10799">
    <property type="entry name" value="SNF2/RAD54 HELICASE FAMILY"/>
    <property type="match status" value="1"/>
</dbReference>
<dbReference type="GO" id="GO:0005524">
    <property type="term" value="F:ATP binding"/>
    <property type="evidence" value="ECO:0007669"/>
    <property type="project" value="InterPro"/>
</dbReference>
<evidence type="ECO:0000259" key="3">
    <source>
        <dbReference type="PROSITE" id="PS51194"/>
    </source>
</evidence>
<dbReference type="InterPro" id="IPR001650">
    <property type="entry name" value="Helicase_C-like"/>
</dbReference>
<dbReference type="GO" id="GO:0016787">
    <property type="term" value="F:hydrolase activity"/>
    <property type="evidence" value="ECO:0007669"/>
    <property type="project" value="UniProtKB-KW"/>
</dbReference>
<dbReference type="SMART" id="SM00487">
    <property type="entry name" value="DEXDc"/>
    <property type="match status" value="1"/>
</dbReference>
<keyword evidence="5" id="KW-1185">Reference proteome</keyword>
<organism evidence="4 5">
    <name type="scientific">Desulfosarcina widdelii</name>
    <dbReference type="NCBI Taxonomy" id="947919"/>
    <lineage>
        <taxon>Bacteria</taxon>
        <taxon>Pseudomonadati</taxon>
        <taxon>Thermodesulfobacteriota</taxon>
        <taxon>Desulfobacteria</taxon>
        <taxon>Desulfobacterales</taxon>
        <taxon>Desulfosarcinaceae</taxon>
        <taxon>Desulfosarcina</taxon>
    </lineage>
</organism>
<proteinExistence type="predicted"/>
<feature type="domain" description="Helicase C-terminal" evidence="3">
    <location>
        <begin position="727"/>
        <end position="884"/>
    </location>
</feature>
<dbReference type="Proteomes" id="UP000427769">
    <property type="component" value="Chromosome"/>
</dbReference>
<dbReference type="InterPro" id="IPR000330">
    <property type="entry name" value="SNF2_N"/>
</dbReference>
<dbReference type="Pfam" id="PF12419">
    <property type="entry name" value="DUF3670"/>
    <property type="match status" value="1"/>
</dbReference>
<evidence type="ECO:0000259" key="2">
    <source>
        <dbReference type="PROSITE" id="PS51192"/>
    </source>
</evidence>
<name>A0A5K7Z8R3_9BACT</name>
<dbReference type="EMBL" id="AP021875">
    <property type="protein sequence ID" value="BBO76253.1"/>
    <property type="molecule type" value="Genomic_DNA"/>
</dbReference>
<gene>
    <name evidence="4" type="ORF">DSCW_36700</name>
</gene>
<evidence type="ECO:0000256" key="1">
    <source>
        <dbReference type="ARBA" id="ARBA00022801"/>
    </source>
</evidence>
<dbReference type="AlphaFoldDB" id="A0A5K7Z8R3"/>
<sequence>MPRKTDAPNLIAVIMPEGVLQLEWEPAEEAFGKSRQILQEELFRHFETAGDSWLLKLGFTDKKIPLSPSVSYWRELATQFTRQLIGTPDLEDLRDKIDLEFAAADIEGWLDRAPMMTGLDYLSADLLVRFWDRLHGAWRSAIQGHDGTVADFVRKYSPKSHLVGRIFFHMVENKDAAIPFAFLATYSTRLNKQGVSKHVPLKYALQEFAGNRAKLLDLLATVHEAAKTSTVLGQMLSSGGIFQPLAWSSEQAYRFLKDIPIFEAAGILCRIPNWWKTGAPRISLDLQFGARKPSFVGMEALLSFKAGLLLDGEPLSEEEIQRLLDQSEGLAFIKNRWVAVDPEKLKTVLAAHEKAEKMAIDGLSWLDAMRLQMNPEKMLGTEAAGPEILSVSHGQWLSKVMGQLREPQAIKALRPGKAFKATLRDYQQVGLNWLGLLHSLRLGACLADDMGLGKTIQVLALLNWIYGAKNRSETARPASLLVIPASLLSNWIAEINRFYPTLNFLVAHPGMHPKGELDRADTSLIEKHDFVITTYALAGRYEFLKNHAWYYLILDEAQAIKNPGTKQTRTLKQYNAQNRLILTGTPIENRLSDLWSLFDFINPGLLGSAAEFKRFAKTLDRDRSRYGILRQLIRPYILRRLKTDKQVIRDLPAKVEMKTYTDLSAKQVVLYKQLVGNLAKNLEEKDGMQRKGLILSALLKFKQLCNHPDQYLGGNGYGEAESGKFGRLREVCRTIREKRERVLIFTQFKEIIDPLCLFLAEVFHRQGVFLHGGVPVKKRKAVIDEFQGENYVPFMVLSLKAGGVGLNLTRANHVIHFDRWWNPAVENQATDRAFRIGQKKKVLVHKFIANGTIEEKIDSMIEDKQQLSADVIAAGREDWITEMDNEKVMEMFRLSLPER</sequence>
<evidence type="ECO:0000313" key="5">
    <source>
        <dbReference type="Proteomes" id="UP000427769"/>
    </source>
</evidence>
<dbReference type="Gene3D" id="3.40.50.10810">
    <property type="entry name" value="Tandem AAA-ATPase domain"/>
    <property type="match status" value="1"/>
</dbReference>
<dbReference type="InterPro" id="IPR022138">
    <property type="entry name" value="DUF3670"/>
</dbReference>
<protein>
    <recommendedName>
        <fullName evidence="6">Helicase</fullName>
    </recommendedName>
</protein>
<dbReference type="Pfam" id="PF00271">
    <property type="entry name" value="Helicase_C"/>
    <property type="match status" value="1"/>
</dbReference>
<dbReference type="SMART" id="SM00490">
    <property type="entry name" value="HELICc"/>
    <property type="match status" value="1"/>
</dbReference>
<dbReference type="PROSITE" id="PS51194">
    <property type="entry name" value="HELICASE_CTER"/>
    <property type="match status" value="1"/>
</dbReference>
<keyword evidence="1" id="KW-0378">Hydrolase</keyword>
<accession>A0A5K7Z8R3</accession>
<dbReference type="KEGG" id="dwd:DSCW_36700"/>
<dbReference type="CDD" id="cd18793">
    <property type="entry name" value="SF2_C_SNF"/>
    <property type="match status" value="1"/>
</dbReference>
<dbReference type="InterPro" id="IPR049730">
    <property type="entry name" value="SNF2/RAD54-like_C"/>
</dbReference>
<dbReference type="SUPFAM" id="SSF52540">
    <property type="entry name" value="P-loop containing nucleoside triphosphate hydrolases"/>
    <property type="match status" value="2"/>
</dbReference>
<dbReference type="Pfam" id="PF00176">
    <property type="entry name" value="SNF2-rel_dom"/>
    <property type="match status" value="1"/>
</dbReference>
<dbReference type="InterPro" id="IPR038718">
    <property type="entry name" value="SNF2-like_sf"/>
</dbReference>
<dbReference type="Gene3D" id="3.40.50.300">
    <property type="entry name" value="P-loop containing nucleotide triphosphate hydrolases"/>
    <property type="match status" value="1"/>
</dbReference>
<dbReference type="InterPro" id="IPR014001">
    <property type="entry name" value="Helicase_ATP-bd"/>
</dbReference>
<dbReference type="InterPro" id="IPR027417">
    <property type="entry name" value="P-loop_NTPase"/>
</dbReference>
<dbReference type="OrthoDB" id="18878at2"/>
<evidence type="ECO:0008006" key="6">
    <source>
        <dbReference type="Google" id="ProtNLM"/>
    </source>
</evidence>
<dbReference type="PROSITE" id="PS51192">
    <property type="entry name" value="HELICASE_ATP_BIND_1"/>
    <property type="match status" value="1"/>
</dbReference>